<evidence type="ECO:0000259" key="1">
    <source>
        <dbReference type="Pfam" id="PF13302"/>
    </source>
</evidence>
<gene>
    <name evidence="2" type="ORF">GCM10007971_11650</name>
</gene>
<accession>A0A917XUG3</accession>
<name>A0A917XUG3_9BACI</name>
<evidence type="ECO:0000313" key="3">
    <source>
        <dbReference type="Proteomes" id="UP000624041"/>
    </source>
</evidence>
<dbReference type="RefSeq" id="WP_188856410.1">
    <property type="nucleotide sequence ID" value="NZ_BMOS01000006.1"/>
</dbReference>
<dbReference type="SUPFAM" id="SSF55729">
    <property type="entry name" value="Acyl-CoA N-acyltransferases (Nat)"/>
    <property type="match status" value="1"/>
</dbReference>
<dbReference type="InterPro" id="IPR000182">
    <property type="entry name" value="GNAT_dom"/>
</dbReference>
<dbReference type="InterPro" id="IPR051531">
    <property type="entry name" value="N-acetyltransferase"/>
</dbReference>
<proteinExistence type="predicted"/>
<dbReference type="EMBL" id="BMOS01000006">
    <property type="protein sequence ID" value="GGN54235.1"/>
    <property type="molecule type" value="Genomic_DNA"/>
</dbReference>
<keyword evidence="3" id="KW-1185">Reference proteome</keyword>
<evidence type="ECO:0000313" key="2">
    <source>
        <dbReference type="EMBL" id="GGN54235.1"/>
    </source>
</evidence>
<dbReference type="GO" id="GO:0016747">
    <property type="term" value="F:acyltransferase activity, transferring groups other than amino-acyl groups"/>
    <property type="evidence" value="ECO:0007669"/>
    <property type="project" value="InterPro"/>
</dbReference>
<comment type="caution">
    <text evidence="2">The sequence shown here is derived from an EMBL/GenBank/DDBJ whole genome shotgun (WGS) entry which is preliminary data.</text>
</comment>
<dbReference type="PANTHER" id="PTHR43792:SF1">
    <property type="entry name" value="N-ACETYLTRANSFERASE DOMAIN-CONTAINING PROTEIN"/>
    <property type="match status" value="1"/>
</dbReference>
<protein>
    <submittedName>
        <fullName evidence="2">N-acetyltransferase</fullName>
    </submittedName>
</protein>
<sequence length="184" mass="21160">MRKVALVPHDKKYAKLISSLSSAPQVREPLGLTDDQTSIDGTLEFIEFVLESERLDKLYSRVILNENDELIGVITLKEIDNEKKTCHIGTWIGHPYWGKGYNELAKKDILYTAFTDLNMEYVFAGAKLTNIRSRKAQEKLPYVKIDAQSEFPDEYKKLVQQVNEPCLLNVIEKAAFLDWYLKST</sequence>
<dbReference type="AlphaFoldDB" id="A0A917XUG3"/>
<dbReference type="Pfam" id="PF13302">
    <property type="entry name" value="Acetyltransf_3"/>
    <property type="match status" value="1"/>
</dbReference>
<dbReference type="Proteomes" id="UP000624041">
    <property type="component" value="Unassembled WGS sequence"/>
</dbReference>
<reference evidence="2" key="2">
    <citation type="submission" date="2020-09" db="EMBL/GenBank/DDBJ databases">
        <authorList>
            <person name="Sun Q."/>
            <person name="Ohkuma M."/>
        </authorList>
    </citation>
    <scope>NUCLEOTIDE SEQUENCE</scope>
    <source>
        <strain evidence="2">JCM 17251</strain>
    </source>
</reference>
<dbReference type="PANTHER" id="PTHR43792">
    <property type="entry name" value="GNAT FAMILY, PUTATIVE (AFU_ORTHOLOGUE AFUA_3G00765)-RELATED-RELATED"/>
    <property type="match status" value="1"/>
</dbReference>
<organism evidence="2 3">
    <name type="scientific">Oceanobacillus indicireducens</name>
    <dbReference type="NCBI Taxonomy" id="1004261"/>
    <lineage>
        <taxon>Bacteria</taxon>
        <taxon>Bacillati</taxon>
        <taxon>Bacillota</taxon>
        <taxon>Bacilli</taxon>
        <taxon>Bacillales</taxon>
        <taxon>Bacillaceae</taxon>
        <taxon>Oceanobacillus</taxon>
    </lineage>
</organism>
<dbReference type="Gene3D" id="3.40.630.30">
    <property type="match status" value="1"/>
</dbReference>
<feature type="domain" description="N-acetyltransferase" evidence="1">
    <location>
        <begin position="7"/>
        <end position="140"/>
    </location>
</feature>
<reference evidence="2" key="1">
    <citation type="journal article" date="2014" name="Int. J. Syst. Evol. Microbiol.">
        <title>Complete genome sequence of Corynebacterium casei LMG S-19264T (=DSM 44701T), isolated from a smear-ripened cheese.</title>
        <authorList>
            <consortium name="US DOE Joint Genome Institute (JGI-PGF)"/>
            <person name="Walter F."/>
            <person name="Albersmeier A."/>
            <person name="Kalinowski J."/>
            <person name="Ruckert C."/>
        </authorList>
    </citation>
    <scope>NUCLEOTIDE SEQUENCE</scope>
    <source>
        <strain evidence="2">JCM 17251</strain>
    </source>
</reference>
<dbReference type="InterPro" id="IPR016181">
    <property type="entry name" value="Acyl_CoA_acyltransferase"/>
</dbReference>